<organism evidence="9 10">
    <name type="scientific">Trebonia kvetii</name>
    <dbReference type="NCBI Taxonomy" id="2480626"/>
    <lineage>
        <taxon>Bacteria</taxon>
        <taxon>Bacillati</taxon>
        <taxon>Actinomycetota</taxon>
        <taxon>Actinomycetes</taxon>
        <taxon>Streptosporangiales</taxon>
        <taxon>Treboniaceae</taxon>
        <taxon>Trebonia</taxon>
    </lineage>
</organism>
<dbReference type="InterPro" id="IPR006311">
    <property type="entry name" value="TAT_signal"/>
</dbReference>
<dbReference type="InterPro" id="IPR036852">
    <property type="entry name" value="Peptidase_S8/S53_dom_sf"/>
</dbReference>
<dbReference type="EMBL" id="RPFW01000003">
    <property type="protein sequence ID" value="TVZ04186.1"/>
    <property type="molecule type" value="Genomic_DNA"/>
</dbReference>
<keyword evidence="6" id="KW-0812">Transmembrane</keyword>
<dbReference type="RefSeq" id="WP_145854055.1">
    <property type="nucleotide sequence ID" value="NZ_RPFW01000003.1"/>
</dbReference>
<keyword evidence="10" id="KW-1185">Reference proteome</keyword>
<name>A0A6P2C127_9ACTN</name>
<accession>A0A6P2C127</accession>
<feature type="domain" description="Peptidase S8/S53" evidence="8">
    <location>
        <begin position="58"/>
        <end position="331"/>
    </location>
</feature>
<dbReference type="InterPro" id="IPR050131">
    <property type="entry name" value="Peptidase_S8_subtilisin-like"/>
</dbReference>
<reference evidence="9 10" key="1">
    <citation type="submission" date="2018-11" db="EMBL/GenBank/DDBJ databases">
        <title>Trebonia kvetii gen.nov., sp.nov., a novel acidophilic actinobacterium, and proposal of the new actinobacterial family Treboniaceae fam. nov.</title>
        <authorList>
            <person name="Rapoport D."/>
            <person name="Sagova-Mareckova M."/>
            <person name="Sedlacek I."/>
            <person name="Provaznik J."/>
            <person name="Kralova S."/>
            <person name="Pavlinic D."/>
            <person name="Benes V."/>
            <person name="Kopecky J."/>
        </authorList>
    </citation>
    <scope>NUCLEOTIDE SEQUENCE [LARGE SCALE GENOMIC DNA]</scope>
    <source>
        <strain evidence="9 10">15Tr583</strain>
    </source>
</reference>
<evidence type="ECO:0000313" key="9">
    <source>
        <dbReference type="EMBL" id="TVZ04186.1"/>
    </source>
</evidence>
<feature type="active site" description="Charge relay system" evidence="5">
    <location>
        <position position="103"/>
    </location>
</feature>
<dbReference type="PRINTS" id="PR00723">
    <property type="entry name" value="SUBTILISIN"/>
</dbReference>
<feature type="transmembrane region" description="Helical" evidence="6">
    <location>
        <begin position="381"/>
        <end position="404"/>
    </location>
</feature>
<dbReference type="OrthoDB" id="9798386at2"/>
<evidence type="ECO:0000256" key="5">
    <source>
        <dbReference type="PROSITE-ProRule" id="PRU01240"/>
    </source>
</evidence>
<dbReference type="Pfam" id="PF00082">
    <property type="entry name" value="Peptidase_S8"/>
    <property type="match status" value="1"/>
</dbReference>
<sequence>MLSIARRRALLSAGAAVALGLLPALLPGTAAVADSVSQQQQWVFQMMDVPAAWNITRGHGVVVAVLDSGVDGNVSDLKGNVRGGNIDYTRLTTKPSDPNWGLHGTWMASIIAGHGSDSEGDGVTGVAPEATILSIRVIPDMQDPGYRNYDRERETRIQGELADGIRTAVMDGAKVISMSIGYSAPSRAVRSAIQYAYSRGVVLVASSGNSGDNDTQHSHTRNLAPVSFPAEYPGVISVGAVQQGGTPTTFSSGNLSVKVAAPGKKVPAQGRSGQYYTVDGTSPACALVAGVAALIESAYPRISPALVTEALTSTAQQDPPGGGYDVLTGFGIVDADAALKAARGLMAEHPAKSQVPLTAHFGGGTAAQPAAPVGPRSTGGLIGYLVLLAVSGVAVLCGGVVLLLTRRRNDDRVATMTGQRG</sequence>
<feature type="signal peptide" evidence="7">
    <location>
        <begin position="1"/>
        <end position="33"/>
    </location>
</feature>
<dbReference type="SUPFAM" id="SSF52743">
    <property type="entry name" value="Subtilisin-like"/>
    <property type="match status" value="1"/>
</dbReference>
<evidence type="ECO:0000256" key="1">
    <source>
        <dbReference type="ARBA" id="ARBA00011073"/>
    </source>
</evidence>
<protein>
    <recommendedName>
        <fullName evidence="8">Peptidase S8/S53 domain-containing protein</fullName>
    </recommendedName>
</protein>
<dbReference type="GO" id="GO:0006508">
    <property type="term" value="P:proteolysis"/>
    <property type="evidence" value="ECO:0007669"/>
    <property type="project" value="UniProtKB-KW"/>
</dbReference>
<evidence type="ECO:0000256" key="7">
    <source>
        <dbReference type="SAM" id="SignalP"/>
    </source>
</evidence>
<evidence type="ECO:0000313" key="10">
    <source>
        <dbReference type="Proteomes" id="UP000460272"/>
    </source>
</evidence>
<evidence type="ECO:0000256" key="4">
    <source>
        <dbReference type="ARBA" id="ARBA00022825"/>
    </source>
</evidence>
<keyword evidence="4 5" id="KW-0720">Serine protease</keyword>
<feature type="active site" description="Charge relay system" evidence="5">
    <location>
        <position position="282"/>
    </location>
</feature>
<gene>
    <name evidence="9" type="ORF">EAS64_17475</name>
</gene>
<dbReference type="PROSITE" id="PS51318">
    <property type="entry name" value="TAT"/>
    <property type="match status" value="1"/>
</dbReference>
<keyword evidence="3 5" id="KW-0378">Hydrolase</keyword>
<dbReference type="InterPro" id="IPR000209">
    <property type="entry name" value="Peptidase_S8/S53_dom"/>
</dbReference>
<evidence type="ECO:0000256" key="3">
    <source>
        <dbReference type="ARBA" id="ARBA00022801"/>
    </source>
</evidence>
<dbReference type="PANTHER" id="PTHR43806">
    <property type="entry name" value="PEPTIDASE S8"/>
    <property type="match status" value="1"/>
</dbReference>
<comment type="caution">
    <text evidence="9">The sequence shown here is derived from an EMBL/GenBank/DDBJ whole genome shotgun (WGS) entry which is preliminary data.</text>
</comment>
<comment type="similarity">
    <text evidence="1 5">Belongs to the peptidase S8 family.</text>
</comment>
<feature type="active site" description="Charge relay system" evidence="5">
    <location>
        <position position="67"/>
    </location>
</feature>
<dbReference type="InterPro" id="IPR015500">
    <property type="entry name" value="Peptidase_S8_subtilisin-rel"/>
</dbReference>
<keyword evidence="7" id="KW-0732">Signal</keyword>
<dbReference type="GO" id="GO:0004252">
    <property type="term" value="F:serine-type endopeptidase activity"/>
    <property type="evidence" value="ECO:0007669"/>
    <property type="project" value="UniProtKB-UniRule"/>
</dbReference>
<dbReference type="AlphaFoldDB" id="A0A6P2C127"/>
<evidence type="ECO:0000259" key="8">
    <source>
        <dbReference type="Pfam" id="PF00082"/>
    </source>
</evidence>
<dbReference type="PANTHER" id="PTHR43806:SF11">
    <property type="entry name" value="CEREVISIN-RELATED"/>
    <property type="match status" value="1"/>
</dbReference>
<proteinExistence type="inferred from homology"/>
<dbReference type="InterPro" id="IPR023827">
    <property type="entry name" value="Peptidase_S8_Asp-AS"/>
</dbReference>
<evidence type="ECO:0000256" key="2">
    <source>
        <dbReference type="ARBA" id="ARBA00022670"/>
    </source>
</evidence>
<feature type="chain" id="PRO_5027114625" description="Peptidase S8/S53 domain-containing protein" evidence="7">
    <location>
        <begin position="34"/>
        <end position="421"/>
    </location>
</feature>
<keyword evidence="6" id="KW-1133">Transmembrane helix</keyword>
<dbReference type="PROSITE" id="PS00136">
    <property type="entry name" value="SUBTILASE_ASP"/>
    <property type="match status" value="1"/>
</dbReference>
<dbReference type="PROSITE" id="PS51892">
    <property type="entry name" value="SUBTILASE"/>
    <property type="match status" value="1"/>
</dbReference>
<evidence type="ECO:0000256" key="6">
    <source>
        <dbReference type="SAM" id="Phobius"/>
    </source>
</evidence>
<dbReference type="Gene3D" id="3.40.50.200">
    <property type="entry name" value="Peptidase S8/S53 domain"/>
    <property type="match status" value="1"/>
</dbReference>
<dbReference type="Proteomes" id="UP000460272">
    <property type="component" value="Unassembled WGS sequence"/>
</dbReference>
<keyword evidence="2 5" id="KW-0645">Protease</keyword>
<keyword evidence="6" id="KW-0472">Membrane</keyword>